<dbReference type="PANTHER" id="PTHR34293">
    <property type="entry name" value="HTH-TYPE TRANSCRIPTIONAL REGULATOR TRMBL2"/>
    <property type="match status" value="1"/>
</dbReference>
<dbReference type="PANTHER" id="PTHR34293:SF1">
    <property type="entry name" value="HTH-TYPE TRANSCRIPTIONAL REGULATOR TRMBL2"/>
    <property type="match status" value="1"/>
</dbReference>
<dbReference type="CDD" id="cd09124">
    <property type="entry name" value="PLDc_like_TrmB_middle"/>
    <property type="match status" value="1"/>
</dbReference>
<evidence type="ECO:0000313" key="4">
    <source>
        <dbReference type="EMBL" id="BAI61317.1"/>
    </source>
</evidence>
<dbReference type="OrthoDB" id="30795at2157"/>
<name>D1YXZ5_METPS</name>
<dbReference type="InterPro" id="IPR036388">
    <property type="entry name" value="WH-like_DNA-bd_sf"/>
</dbReference>
<reference evidence="4 5" key="2">
    <citation type="journal article" date="2008" name="Int. J. Syst. Evol. Microbiol.">
        <title>Methanocella paludicola gen. nov., sp. nov., a methane-producing archaeon, the first isolate of the lineage 'Rice Cluster I', and proposal of the new archaeal order Methanocellales ord. nov.</title>
        <authorList>
            <person name="Sakai S."/>
            <person name="Imachi H."/>
            <person name="Hanada S."/>
            <person name="Ohashi A."/>
            <person name="Harada H."/>
            <person name="Kamagata Y."/>
        </authorList>
    </citation>
    <scope>NUCLEOTIDE SEQUENCE [LARGE SCALE GENOMIC DNA]</scope>
    <source>
        <strain evidence="5">DSM 17711 / JCM 13418 / NBRC 101707 / SANAE</strain>
    </source>
</reference>
<dbReference type="STRING" id="304371.MCP_1245"/>
<dbReference type="SUPFAM" id="SSF56024">
    <property type="entry name" value="Phospholipase D/nuclease"/>
    <property type="match status" value="1"/>
</dbReference>
<evidence type="ECO:0000313" key="5">
    <source>
        <dbReference type="Proteomes" id="UP000001882"/>
    </source>
</evidence>
<dbReference type="Pfam" id="PF11495">
    <property type="entry name" value="Regulator_TrmB"/>
    <property type="match status" value="1"/>
</dbReference>
<dbReference type="eggNOG" id="arCOG02037">
    <property type="taxonomic scope" value="Archaea"/>
</dbReference>
<proteinExistence type="inferred from homology"/>
<sequence>MKNISPALVASLKTLGLFDSEAKVYSALVLYKYAEAKDLVEMLDISKPSIYESLRTLEERGLVVETNSKPLVYQAIPPEIAVRLLADVYVKAAEEALRGLHALEKENRQEKSARALWSIYGNATVGYKIDDMIDHAEQSIYCMASDRYVRHLERAAGKGVKVTLMVMSDDGTLEGRLKKTFEKDDATIYVMSAKEMIDAFSAGEMGNTNKVTPFKEAMGVLDHRSAFMLITDDREFLYVPPIAGDEISALNTTNQAFIMSSKFIFSPWSMKKAPDSKPRKK</sequence>
<protein>
    <submittedName>
        <fullName evidence="4">TrmB family transcriptional regulator</fullName>
    </submittedName>
</protein>
<accession>D1YXZ5</accession>
<dbReference type="GeneID" id="8681227"/>
<dbReference type="Proteomes" id="UP000001882">
    <property type="component" value="Chromosome"/>
</dbReference>
<reference evidence="5" key="3">
    <citation type="journal article" date="2011" name="PLoS ONE">
        <title>Genome sequence of a mesophilic hydrogenotrophic methanogen Methanocella paludicola, the first cultivated representative of the order Methanocellales.</title>
        <authorList>
            <person name="Sakai S."/>
            <person name="Takaki Y."/>
            <person name="Shimamura S."/>
            <person name="Sekine M."/>
            <person name="Tajima T."/>
            <person name="Kosugi H."/>
            <person name="Ichikawa N."/>
            <person name="Tasumi E."/>
            <person name="Hiraki A.T."/>
            <person name="Shimizu A."/>
            <person name="Kato Y."/>
            <person name="Nishiko R."/>
            <person name="Mori K."/>
            <person name="Fujita N."/>
            <person name="Imachi H."/>
            <person name="Takai K."/>
        </authorList>
    </citation>
    <scope>NUCLEOTIDE SEQUENCE [LARGE SCALE GENOMIC DNA]</scope>
    <source>
        <strain evidence="5">DSM 17711 / JCM 13418 / NBRC 101707 / SANAE</strain>
    </source>
</reference>
<dbReference type="InterPro" id="IPR021586">
    <property type="entry name" value="Tscrpt_reg_TrmB_C"/>
</dbReference>
<dbReference type="InParanoid" id="D1YXZ5"/>
<dbReference type="AlphaFoldDB" id="D1YXZ5"/>
<dbReference type="InterPro" id="IPR051797">
    <property type="entry name" value="TrmB-like"/>
</dbReference>
<dbReference type="InterPro" id="IPR036390">
    <property type="entry name" value="WH_DNA-bd_sf"/>
</dbReference>
<dbReference type="RefSeq" id="WP_012899996.1">
    <property type="nucleotide sequence ID" value="NC_013665.1"/>
</dbReference>
<dbReference type="EMBL" id="AP011532">
    <property type="protein sequence ID" value="BAI61317.1"/>
    <property type="molecule type" value="Genomic_DNA"/>
</dbReference>
<evidence type="ECO:0000259" key="2">
    <source>
        <dbReference type="Pfam" id="PF01978"/>
    </source>
</evidence>
<dbReference type="KEGG" id="mpd:MCP_1245"/>
<gene>
    <name evidence="4" type="ordered locus">MCP_1245</name>
</gene>
<dbReference type="Gene3D" id="1.10.10.10">
    <property type="entry name" value="Winged helix-like DNA-binding domain superfamily/Winged helix DNA-binding domain"/>
    <property type="match status" value="1"/>
</dbReference>
<keyword evidence="5" id="KW-1185">Reference proteome</keyword>
<dbReference type="Pfam" id="PF01978">
    <property type="entry name" value="TrmB"/>
    <property type="match status" value="1"/>
</dbReference>
<reference evidence="4 5" key="1">
    <citation type="journal article" date="2007" name="Appl. Environ. Microbiol.">
        <title>Isolation of key methanogens for global methane emission from rice paddy fields: a novel isolate affiliated with the clone cluster rice cluster I.</title>
        <authorList>
            <person name="Sakai S."/>
            <person name="Imachi H."/>
            <person name="Sekiguchi Y."/>
            <person name="Ohashi A."/>
            <person name="Harada H."/>
            <person name="Kamagata Y."/>
        </authorList>
    </citation>
    <scope>NUCLEOTIDE SEQUENCE [LARGE SCALE GENOMIC DNA]</scope>
    <source>
        <strain evidence="5">DSM 17711 / JCM 13418 / NBRC 101707 / SANAE</strain>
    </source>
</reference>
<feature type="domain" description="Transcription regulator TrmB C-terminal" evidence="3">
    <location>
        <begin position="115"/>
        <end position="180"/>
    </location>
</feature>
<dbReference type="SUPFAM" id="SSF46785">
    <property type="entry name" value="Winged helix' DNA-binding domain"/>
    <property type="match status" value="1"/>
</dbReference>
<comment type="similarity">
    <text evidence="1">Belongs to the transcriptional regulator TrmB family.</text>
</comment>
<dbReference type="InterPro" id="IPR002831">
    <property type="entry name" value="Tscrpt_reg_TrmB_N"/>
</dbReference>
<evidence type="ECO:0000256" key="1">
    <source>
        <dbReference type="ARBA" id="ARBA00007287"/>
    </source>
</evidence>
<feature type="domain" description="Transcription regulator TrmB N-terminal" evidence="2">
    <location>
        <begin position="12"/>
        <end position="79"/>
    </location>
</feature>
<organism evidence="4 5">
    <name type="scientific">Methanocella paludicola (strain DSM 17711 / JCM 13418 / NBRC 101707 / SANAE)</name>
    <dbReference type="NCBI Taxonomy" id="304371"/>
    <lineage>
        <taxon>Archaea</taxon>
        <taxon>Methanobacteriati</taxon>
        <taxon>Methanobacteriota</taxon>
        <taxon>Stenosarchaea group</taxon>
        <taxon>Methanomicrobia</taxon>
        <taxon>Methanocellales</taxon>
        <taxon>Methanocellaceae</taxon>
        <taxon>Methanocella</taxon>
    </lineage>
</organism>
<evidence type="ECO:0000259" key="3">
    <source>
        <dbReference type="Pfam" id="PF11495"/>
    </source>
</evidence>